<proteinExistence type="inferred from homology"/>
<dbReference type="Gene3D" id="3.40.50.300">
    <property type="entry name" value="P-loop containing nucleotide triphosphate hydrolases"/>
    <property type="match status" value="2"/>
</dbReference>
<evidence type="ECO:0000313" key="14">
    <source>
        <dbReference type="EMBL" id="RED49651.1"/>
    </source>
</evidence>
<dbReference type="HAMAP" id="MF_00848">
    <property type="entry name" value="Uup"/>
    <property type="match status" value="1"/>
</dbReference>
<feature type="domain" description="ABC transporter" evidence="13">
    <location>
        <begin position="8"/>
        <end position="215"/>
    </location>
</feature>
<dbReference type="PANTHER" id="PTHR42855">
    <property type="entry name" value="ABC TRANSPORTER ATP-BINDING SUBUNIT"/>
    <property type="match status" value="1"/>
</dbReference>
<feature type="binding site" evidence="11">
    <location>
        <begin position="314"/>
        <end position="321"/>
    </location>
    <ligand>
        <name>ATP</name>
        <dbReference type="ChEBI" id="CHEBI:30616"/>
        <label>2</label>
    </ligand>
</feature>
<evidence type="ECO:0000256" key="3">
    <source>
        <dbReference type="ARBA" id="ARBA00022741"/>
    </source>
</evidence>
<feature type="compositionally biased region" description="Low complexity" evidence="12">
    <location>
        <begin position="504"/>
        <end position="519"/>
    </location>
</feature>
<organism evidence="14 15">
    <name type="scientific">Aestuariispira insulae</name>
    <dbReference type="NCBI Taxonomy" id="1461337"/>
    <lineage>
        <taxon>Bacteria</taxon>
        <taxon>Pseudomonadati</taxon>
        <taxon>Pseudomonadota</taxon>
        <taxon>Alphaproteobacteria</taxon>
        <taxon>Rhodospirillales</taxon>
        <taxon>Kiloniellaceae</taxon>
        <taxon>Aestuariispira</taxon>
    </lineage>
</organism>
<dbReference type="Proteomes" id="UP000256845">
    <property type="component" value="Unassembled WGS sequence"/>
</dbReference>
<evidence type="ECO:0000256" key="1">
    <source>
        <dbReference type="ARBA" id="ARBA00022490"/>
    </source>
</evidence>
<dbReference type="InterPro" id="IPR051309">
    <property type="entry name" value="ABCF_ATPase"/>
</dbReference>
<dbReference type="Gene3D" id="1.10.287.380">
    <property type="entry name" value="Valyl-tRNA synthetase, C-terminal domain"/>
    <property type="match status" value="1"/>
</dbReference>
<evidence type="ECO:0000256" key="11">
    <source>
        <dbReference type="HAMAP-Rule" id="MF_00848"/>
    </source>
</evidence>
<dbReference type="PROSITE" id="PS00211">
    <property type="entry name" value="ABC_TRANSPORTER_1"/>
    <property type="match status" value="2"/>
</dbReference>
<dbReference type="PANTHER" id="PTHR42855:SF1">
    <property type="entry name" value="ABC TRANSPORTER DOMAIN-CONTAINING PROTEIN"/>
    <property type="match status" value="1"/>
</dbReference>
<protein>
    <recommendedName>
        <fullName evidence="11">ATP-binding protein Uup</fullName>
        <ecNumber evidence="11">3.6.1.-</ecNumber>
    </recommendedName>
</protein>
<dbReference type="PROSITE" id="PS50893">
    <property type="entry name" value="ABC_TRANSPORTER_2"/>
    <property type="match status" value="2"/>
</dbReference>
<gene>
    <name evidence="11" type="primary">uup</name>
    <name evidence="14" type="ORF">DFP90_10522</name>
</gene>
<evidence type="ECO:0000256" key="12">
    <source>
        <dbReference type="SAM" id="MobiDB-lite"/>
    </source>
</evidence>
<dbReference type="GO" id="GO:0006281">
    <property type="term" value="P:DNA repair"/>
    <property type="evidence" value="ECO:0007669"/>
    <property type="project" value="UniProtKB-KW"/>
</dbReference>
<evidence type="ECO:0000256" key="5">
    <source>
        <dbReference type="ARBA" id="ARBA00022801"/>
    </source>
</evidence>
<comment type="catalytic activity">
    <reaction evidence="9 11">
        <text>ATP + H2O = ADP + phosphate + H(+)</text>
        <dbReference type="Rhea" id="RHEA:13065"/>
        <dbReference type="ChEBI" id="CHEBI:15377"/>
        <dbReference type="ChEBI" id="CHEBI:15378"/>
        <dbReference type="ChEBI" id="CHEBI:30616"/>
        <dbReference type="ChEBI" id="CHEBI:43474"/>
        <dbReference type="ChEBI" id="CHEBI:456216"/>
    </reaction>
</comment>
<dbReference type="InterPro" id="IPR003593">
    <property type="entry name" value="AAA+_ATPase"/>
</dbReference>
<evidence type="ECO:0000259" key="13">
    <source>
        <dbReference type="PROSITE" id="PS50893"/>
    </source>
</evidence>
<sequence length="600" mass="66192">MAKGPELLALRNCQAGHGTPPVIRNANISINQGDRLVLVGRNGSGKSTLMATLQGSLEADSGERYVKPGITIASQAQEPVPPKSGTVMDFVTETGAEDFRAEAMIHALGLTPDMSAVALSGGQIRRAALARALAMDPDVLLLDEPTNHLDLPAIEWLEQELASFRGGVLVISHDRAFLNKVANGMVWLDRGELRRLDAGFEKFEDWAEEVERAEEAELNRMDQHIKQEQRYLLRGVTARRKRNVRRLDKLATLRKARQNHVRNERASTMQAQDGEQSGKVVIEAKGISKKFGDLTIADDFSMKIMRGDRIGIIGPNGAGKTTILKMLIGQLEPDAGSIEMGANVDLGWFDQTREQLDINSTPWDVIGEGTDQVTVGESTRHVVGYLRDFLFSEAQARGKISTLSGGERNRLMLAKILMRPTNLMVLDEPTNDLDMDTLDLLEEMLGDYSGTLILVSHDRDFLDRLVTSVLAVEGNGDVREYVGGYEDYARERKAQLKQEKAPKAESAAAAKPKPKGASQRLSYKDQRDLDMLPGRIETLEGEITGLETVLADPDLFTKNPDKFQDSIKKLDDCRAALEAAEERWLELEILQEEIAAAKGA</sequence>
<evidence type="ECO:0000256" key="7">
    <source>
        <dbReference type="ARBA" id="ARBA00023125"/>
    </source>
</evidence>
<dbReference type="Pfam" id="PF00005">
    <property type="entry name" value="ABC_tran"/>
    <property type="match status" value="2"/>
</dbReference>
<keyword evidence="6 11" id="KW-0067">ATP-binding</keyword>
<evidence type="ECO:0000313" key="15">
    <source>
        <dbReference type="Proteomes" id="UP000256845"/>
    </source>
</evidence>
<dbReference type="RefSeq" id="WP_115936911.1">
    <property type="nucleotide sequence ID" value="NZ_QRDW01000005.1"/>
</dbReference>
<comment type="caution">
    <text evidence="14">The sequence shown here is derived from an EMBL/GenBank/DDBJ whole genome shotgun (WGS) entry which is preliminary data.</text>
</comment>
<dbReference type="FunFam" id="3.40.50.300:FF:000309">
    <property type="entry name" value="ABC transporter ATP-binding protein"/>
    <property type="match status" value="1"/>
</dbReference>
<keyword evidence="8 11" id="KW-0234">DNA repair</keyword>
<dbReference type="InterPro" id="IPR003439">
    <property type="entry name" value="ABC_transporter-like_ATP-bd"/>
</dbReference>
<dbReference type="SMART" id="SM00382">
    <property type="entry name" value="AAA"/>
    <property type="match status" value="2"/>
</dbReference>
<dbReference type="InterPro" id="IPR027417">
    <property type="entry name" value="P-loop_NTPase"/>
</dbReference>
<keyword evidence="15" id="KW-1185">Reference proteome</keyword>
<dbReference type="CDD" id="cd03221">
    <property type="entry name" value="ABCF_EF-3"/>
    <property type="match status" value="2"/>
</dbReference>
<feature type="region of interest" description="Disordered" evidence="12">
    <location>
        <begin position="497"/>
        <end position="522"/>
    </location>
</feature>
<evidence type="ECO:0000256" key="6">
    <source>
        <dbReference type="ARBA" id="ARBA00022840"/>
    </source>
</evidence>
<dbReference type="Pfam" id="PF16326">
    <property type="entry name" value="ABC_tran_CTD"/>
    <property type="match status" value="1"/>
</dbReference>
<evidence type="ECO:0000256" key="8">
    <source>
        <dbReference type="ARBA" id="ARBA00023204"/>
    </source>
</evidence>
<dbReference type="EMBL" id="QRDW01000005">
    <property type="protein sequence ID" value="RED49651.1"/>
    <property type="molecule type" value="Genomic_DNA"/>
</dbReference>
<keyword evidence="3 11" id="KW-0547">Nucleotide-binding</keyword>
<dbReference type="GO" id="GO:0043022">
    <property type="term" value="F:ribosome binding"/>
    <property type="evidence" value="ECO:0007669"/>
    <property type="project" value="UniProtKB-UniRule"/>
</dbReference>
<dbReference type="AlphaFoldDB" id="A0A3D9HK48"/>
<feature type="domain" description="ABC transporter" evidence="13">
    <location>
        <begin position="282"/>
        <end position="500"/>
    </location>
</feature>
<keyword evidence="1 11" id="KW-0963">Cytoplasm</keyword>
<comment type="similarity">
    <text evidence="10 11">Belongs to the ABC transporter superfamily. ABCF family. Uup subfamily.</text>
</comment>
<dbReference type="EC" id="3.6.1.-" evidence="11"/>
<keyword evidence="2 11" id="KW-0677">Repeat</keyword>
<evidence type="ECO:0000256" key="10">
    <source>
        <dbReference type="ARBA" id="ARBA00061478"/>
    </source>
</evidence>
<dbReference type="GO" id="GO:0016887">
    <property type="term" value="F:ATP hydrolysis activity"/>
    <property type="evidence" value="ECO:0007669"/>
    <property type="project" value="UniProtKB-UniRule"/>
</dbReference>
<dbReference type="SUPFAM" id="SSF52540">
    <property type="entry name" value="P-loop containing nucleoside triphosphate hydrolases"/>
    <property type="match status" value="2"/>
</dbReference>
<feature type="binding site" evidence="11">
    <location>
        <begin position="40"/>
        <end position="47"/>
    </location>
    <ligand>
        <name>ATP</name>
        <dbReference type="ChEBI" id="CHEBI:30616"/>
        <label>1</label>
    </ligand>
</feature>
<dbReference type="InterPro" id="IPR032524">
    <property type="entry name" value="ABC_tran_C"/>
</dbReference>
<dbReference type="GO" id="GO:0005737">
    <property type="term" value="C:cytoplasm"/>
    <property type="evidence" value="ECO:0007669"/>
    <property type="project" value="UniProtKB-SubCell"/>
</dbReference>
<evidence type="ECO:0000256" key="2">
    <source>
        <dbReference type="ARBA" id="ARBA00022737"/>
    </source>
</evidence>
<keyword evidence="4 11" id="KW-0227">DNA damage</keyword>
<dbReference type="InterPro" id="IPR037118">
    <property type="entry name" value="Val-tRNA_synth_C_sf"/>
</dbReference>
<dbReference type="InterPro" id="IPR017871">
    <property type="entry name" value="ABC_transporter-like_CS"/>
</dbReference>
<dbReference type="OrthoDB" id="9762369at2"/>
<comment type="subcellular location">
    <subcellularLocation>
        <location evidence="11">Cytoplasm</location>
    </subcellularLocation>
    <text evidence="11">Associates with ribosomes.</text>
</comment>
<name>A0A3D9HK48_9PROT</name>
<dbReference type="GO" id="GO:0003677">
    <property type="term" value="F:DNA binding"/>
    <property type="evidence" value="ECO:0007669"/>
    <property type="project" value="UniProtKB-UniRule"/>
</dbReference>
<keyword evidence="5 11" id="KW-0378">Hydrolase</keyword>
<reference evidence="14 15" key="1">
    <citation type="submission" date="2018-07" db="EMBL/GenBank/DDBJ databases">
        <title>Genomic Encyclopedia of Type Strains, Phase III (KMG-III): the genomes of soil and plant-associated and newly described type strains.</title>
        <authorList>
            <person name="Whitman W."/>
        </authorList>
    </citation>
    <scope>NUCLEOTIDE SEQUENCE [LARGE SCALE GENOMIC DNA]</scope>
    <source>
        <strain evidence="14 15">CECT 8488</strain>
    </source>
</reference>
<comment type="function">
    <text evidence="11">Probably plays a role in ribosome assembly or function. May be involved in resolution of branched DNA intermediates that result from template switching in postreplication gaps. Binds DNA and has ATPase activity.</text>
</comment>
<dbReference type="GO" id="GO:0005524">
    <property type="term" value="F:ATP binding"/>
    <property type="evidence" value="ECO:0007669"/>
    <property type="project" value="UniProtKB-UniRule"/>
</dbReference>
<evidence type="ECO:0000256" key="4">
    <source>
        <dbReference type="ARBA" id="ARBA00022763"/>
    </source>
</evidence>
<accession>A0A3D9HK48</accession>
<evidence type="ECO:0000256" key="9">
    <source>
        <dbReference type="ARBA" id="ARBA00049360"/>
    </source>
</evidence>
<keyword evidence="7 11" id="KW-0238">DNA-binding</keyword>
<dbReference type="InterPro" id="IPR043686">
    <property type="entry name" value="Uup"/>
</dbReference>